<dbReference type="RefSeq" id="WP_235575849.1">
    <property type="nucleotide sequence ID" value="NZ_CP118494.1"/>
</dbReference>
<dbReference type="Proteomes" id="UP000037046">
    <property type="component" value="Unassembled WGS sequence"/>
</dbReference>
<sequence length="210" mass="23618">MSGRMSRSKSLGVALSLILAAGSTHAADFSDPTWPCIQRKVPSLSVGLMWTHPLPETPEADPDLKREIDRLAAKLALRRLEVEELRPDIEKFATRHDGAPDMLGHVLQRVFTTLSTRRARVISGIEEFSLSQIALSERIDTARAEMGTLMNSDSPDFDRVDALEEQLDWDQVIYTDRQSTITYLCETPTLIEKRLYSLAQILQQQINEPG</sequence>
<evidence type="ECO:0000313" key="3">
    <source>
        <dbReference type="Proteomes" id="UP000037046"/>
    </source>
</evidence>
<dbReference type="AlphaFoldDB" id="A0A0L6CTL4"/>
<feature type="signal peptide" evidence="1">
    <location>
        <begin position="1"/>
        <end position="26"/>
    </location>
</feature>
<feature type="chain" id="PRO_5005563267" evidence="1">
    <location>
        <begin position="27"/>
        <end position="210"/>
    </location>
</feature>
<keyword evidence="3" id="KW-1185">Reference proteome</keyword>
<proteinExistence type="predicted"/>
<accession>A0A0L6CTL4</accession>
<keyword evidence="1" id="KW-0732">Signal</keyword>
<protein>
    <submittedName>
        <fullName evidence="2">Uncharacterized protein</fullName>
    </submittedName>
</protein>
<evidence type="ECO:0000313" key="2">
    <source>
        <dbReference type="EMBL" id="KNX41051.1"/>
    </source>
</evidence>
<dbReference type="EMBL" id="LGVV01000032">
    <property type="protein sequence ID" value="KNX41051.1"/>
    <property type="molecule type" value="Genomic_DNA"/>
</dbReference>
<name>A0A0L6CTL4_9RHOB</name>
<reference evidence="3" key="1">
    <citation type="submission" date="2015-07" db="EMBL/GenBank/DDBJ databases">
        <title>Draft Genome Sequence of Roseovarius tolerans EL-164, a producer of N-Acylated Alanine Methyl Esters (NAMEs).</title>
        <authorList>
            <person name="Voget S."/>
            <person name="Bruns H."/>
            <person name="Wagner-Doebler I."/>
            <person name="Schulz S."/>
            <person name="Daniel R."/>
        </authorList>
    </citation>
    <scope>NUCLEOTIDE SEQUENCE [LARGE SCALE GENOMIC DNA]</scope>
    <source>
        <strain evidence="3">EL-164</strain>
    </source>
</reference>
<evidence type="ECO:0000256" key="1">
    <source>
        <dbReference type="SAM" id="SignalP"/>
    </source>
</evidence>
<comment type="caution">
    <text evidence="2">The sequence shown here is derived from an EMBL/GenBank/DDBJ whole genome shotgun (WGS) entry which is preliminary data.</text>
</comment>
<dbReference type="STRING" id="74031.SAMN04488077_108112"/>
<dbReference type="PATRIC" id="fig|74031.6.peg.2403"/>
<gene>
    <name evidence="2" type="ORF">ROTO_23520</name>
</gene>
<organism evidence="2 3">
    <name type="scientific">Roseovarius tolerans</name>
    <dbReference type="NCBI Taxonomy" id="74031"/>
    <lineage>
        <taxon>Bacteria</taxon>
        <taxon>Pseudomonadati</taxon>
        <taxon>Pseudomonadota</taxon>
        <taxon>Alphaproteobacteria</taxon>
        <taxon>Rhodobacterales</taxon>
        <taxon>Roseobacteraceae</taxon>
        <taxon>Roseovarius</taxon>
    </lineage>
</organism>